<evidence type="ECO:0000256" key="1">
    <source>
        <dbReference type="SAM" id="MobiDB-lite"/>
    </source>
</evidence>
<protein>
    <submittedName>
        <fullName evidence="2">Uncharacterized protein</fullName>
    </submittedName>
</protein>
<dbReference type="EMBL" id="QGNW01002648">
    <property type="protein sequence ID" value="RVW13631.1"/>
    <property type="molecule type" value="Genomic_DNA"/>
</dbReference>
<gene>
    <name evidence="2" type="ORF">CK203_088813</name>
</gene>
<evidence type="ECO:0000313" key="3">
    <source>
        <dbReference type="Proteomes" id="UP000288805"/>
    </source>
</evidence>
<reference evidence="2 3" key="1">
    <citation type="journal article" date="2018" name="PLoS Genet.">
        <title>Population sequencing reveals clonal diversity and ancestral inbreeding in the grapevine cultivar Chardonnay.</title>
        <authorList>
            <person name="Roach M.J."/>
            <person name="Johnson D.L."/>
            <person name="Bohlmann J."/>
            <person name="van Vuuren H.J."/>
            <person name="Jones S.J."/>
            <person name="Pretorius I.S."/>
            <person name="Schmidt S.A."/>
            <person name="Borneman A.R."/>
        </authorList>
    </citation>
    <scope>NUCLEOTIDE SEQUENCE [LARGE SCALE GENOMIC DNA]</scope>
    <source>
        <strain evidence="3">cv. Chardonnay</strain>
        <tissue evidence="2">Leaf</tissue>
    </source>
</reference>
<feature type="compositionally biased region" description="Low complexity" evidence="1">
    <location>
        <begin position="8"/>
        <end position="22"/>
    </location>
</feature>
<name>A0A438BRP3_VITVI</name>
<evidence type="ECO:0000313" key="2">
    <source>
        <dbReference type="EMBL" id="RVW13631.1"/>
    </source>
</evidence>
<proteinExistence type="predicted"/>
<organism evidence="2 3">
    <name type="scientific">Vitis vinifera</name>
    <name type="common">Grape</name>
    <dbReference type="NCBI Taxonomy" id="29760"/>
    <lineage>
        <taxon>Eukaryota</taxon>
        <taxon>Viridiplantae</taxon>
        <taxon>Streptophyta</taxon>
        <taxon>Embryophyta</taxon>
        <taxon>Tracheophyta</taxon>
        <taxon>Spermatophyta</taxon>
        <taxon>Magnoliopsida</taxon>
        <taxon>eudicotyledons</taxon>
        <taxon>Gunneridae</taxon>
        <taxon>Pentapetalae</taxon>
        <taxon>rosids</taxon>
        <taxon>Vitales</taxon>
        <taxon>Vitaceae</taxon>
        <taxon>Viteae</taxon>
        <taxon>Vitis</taxon>
    </lineage>
</organism>
<sequence>MEAPQIPPSEGGTPTSPSSPAPQRRYETRRPPTTLEATTLRLESSVQHPPAKRARTLGPGESFRASQHEPPTDCEFPSNMSSESIIRCPMLTAPPIEGNLDCKRYHLEHLMTPREFFYPRVALDFYQSITTRCVSSPTAIHFTIDGRHGILDARGIGEALQIPFEPMDPSTFRQWSPVYQRDMVHILSRGTFIDSILLRKELPPGMLLIDVGFYFGPHHLIMVSLVHFEEKVHRKKLQRADTIPLLFPRLLCQILEYMGFPTKPRLERHDLCRERFTLDK</sequence>
<comment type="caution">
    <text evidence="2">The sequence shown here is derived from an EMBL/GenBank/DDBJ whole genome shotgun (WGS) entry which is preliminary data.</text>
</comment>
<dbReference type="Proteomes" id="UP000288805">
    <property type="component" value="Unassembled WGS sequence"/>
</dbReference>
<feature type="compositionally biased region" description="Polar residues" evidence="1">
    <location>
        <begin position="35"/>
        <end position="47"/>
    </location>
</feature>
<feature type="region of interest" description="Disordered" evidence="1">
    <location>
        <begin position="1"/>
        <end position="78"/>
    </location>
</feature>
<dbReference type="AlphaFoldDB" id="A0A438BRP3"/>
<accession>A0A438BRP3</accession>